<feature type="chain" id="PRO_5035438579" description="RING-type E3 ubiquitin transferase" evidence="1">
    <location>
        <begin position="21"/>
        <end position="291"/>
    </location>
</feature>
<evidence type="ECO:0000256" key="1">
    <source>
        <dbReference type="SAM" id="SignalP"/>
    </source>
</evidence>
<dbReference type="SUPFAM" id="SSF49599">
    <property type="entry name" value="TRAF domain-like"/>
    <property type="match status" value="1"/>
</dbReference>
<dbReference type="GO" id="GO:0043161">
    <property type="term" value="P:proteasome-mediated ubiquitin-dependent protein catabolic process"/>
    <property type="evidence" value="ECO:0007669"/>
    <property type="project" value="TreeGrafter"/>
</dbReference>
<dbReference type="OrthoDB" id="6677380at2759"/>
<name>A0A8K0CDJ2_IGNLU</name>
<dbReference type="AlphaFoldDB" id="A0A8K0CDJ2"/>
<accession>A0A8K0CDJ2</accession>
<evidence type="ECO:0008006" key="4">
    <source>
        <dbReference type="Google" id="ProtNLM"/>
    </source>
</evidence>
<gene>
    <name evidence="2" type="ORF">ILUMI_22902</name>
</gene>
<proteinExistence type="predicted"/>
<protein>
    <recommendedName>
        <fullName evidence="4">RING-type E3 ubiquitin transferase</fullName>
    </recommendedName>
</protein>
<keyword evidence="3" id="KW-1185">Reference proteome</keyword>
<keyword evidence="1" id="KW-0732">Signal</keyword>
<dbReference type="GO" id="GO:0061630">
    <property type="term" value="F:ubiquitin protein ligase activity"/>
    <property type="evidence" value="ECO:0007669"/>
    <property type="project" value="TreeGrafter"/>
</dbReference>
<dbReference type="InterPro" id="IPR004162">
    <property type="entry name" value="SINA-like_animal"/>
</dbReference>
<reference evidence="2" key="1">
    <citation type="submission" date="2019-08" db="EMBL/GenBank/DDBJ databases">
        <title>The genome of the North American firefly Photinus pyralis.</title>
        <authorList>
            <consortium name="Photinus pyralis genome working group"/>
            <person name="Fallon T.R."/>
            <person name="Sander Lower S.E."/>
            <person name="Weng J.-K."/>
        </authorList>
    </citation>
    <scope>NUCLEOTIDE SEQUENCE</scope>
    <source>
        <strain evidence="2">TRF0915ILg1</strain>
        <tissue evidence="2">Whole body</tissue>
    </source>
</reference>
<sequence length="291" mass="33554">MNSSHQLMLPTLRSLSLSLGIIVTGLTRKEDILKEITCPNCSCQMVPPILQCSAGHLTCVDCTETDYDYCKICEIDEICFGHEHRLESLAAFTLYKCKWKDCDGYFSVKEIQIHKQACSKRAYKCFYCSEWEGSLEELSEHDESCKSKSYVCTLLFTTKVTVRGDDISSEDCGPSYSLVAYKELFTLDFCKVSSGIEVIIYNYGPPSCFGWYHYEVHLQHSEDLTFPHNQTYTYKYKNSNRPIVEIPNSDIIKFGSLECFKITVQIHKLDGDKKKKNTEKYFKVFKWPLYA</sequence>
<dbReference type="PANTHER" id="PTHR45877:SF2">
    <property type="entry name" value="E3 UBIQUITIN-PROTEIN LIGASE SINA-RELATED"/>
    <property type="match status" value="1"/>
</dbReference>
<dbReference type="Proteomes" id="UP000801492">
    <property type="component" value="Unassembled WGS sequence"/>
</dbReference>
<dbReference type="EMBL" id="VTPC01090489">
    <property type="protein sequence ID" value="KAF2883271.1"/>
    <property type="molecule type" value="Genomic_DNA"/>
</dbReference>
<dbReference type="PANTHER" id="PTHR45877">
    <property type="entry name" value="E3 UBIQUITIN-PROTEIN LIGASE SIAH2"/>
    <property type="match status" value="1"/>
</dbReference>
<evidence type="ECO:0000313" key="3">
    <source>
        <dbReference type="Proteomes" id="UP000801492"/>
    </source>
</evidence>
<evidence type="ECO:0000313" key="2">
    <source>
        <dbReference type="EMBL" id="KAF2883271.1"/>
    </source>
</evidence>
<organism evidence="2 3">
    <name type="scientific">Ignelater luminosus</name>
    <name type="common">Cucubano</name>
    <name type="synonym">Pyrophorus luminosus</name>
    <dbReference type="NCBI Taxonomy" id="2038154"/>
    <lineage>
        <taxon>Eukaryota</taxon>
        <taxon>Metazoa</taxon>
        <taxon>Ecdysozoa</taxon>
        <taxon>Arthropoda</taxon>
        <taxon>Hexapoda</taxon>
        <taxon>Insecta</taxon>
        <taxon>Pterygota</taxon>
        <taxon>Neoptera</taxon>
        <taxon>Endopterygota</taxon>
        <taxon>Coleoptera</taxon>
        <taxon>Polyphaga</taxon>
        <taxon>Elateriformia</taxon>
        <taxon>Elateroidea</taxon>
        <taxon>Elateridae</taxon>
        <taxon>Agrypninae</taxon>
        <taxon>Pyrophorini</taxon>
        <taxon>Ignelater</taxon>
    </lineage>
</organism>
<dbReference type="GO" id="GO:0005737">
    <property type="term" value="C:cytoplasm"/>
    <property type="evidence" value="ECO:0007669"/>
    <property type="project" value="TreeGrafter"/>
</dbReference>
<comment type="caution">
    <text evidence="2">The sequence shown here is derived from an EMBL/GenBank/DDBJ whole genome shotgun (WGS) entry which is preliminary data.</text>
</comment>
<feature type="signal peptide" evidence="1">
    <location>
        <begin position="1"/>
        <end position="20"/>
    </location>
</feature>
<dbReference type="GO" id="GO:0031624">
    <property type="term" value="F:ubiquitin conjugating enzyme binding"/>
    <property type="evidence" value="ECO:0007669"/>
    <property type="project" value="TreeGrafter"/>
</dbReference>